<dbReference type="eggNOG" id="COG2087">
    <property type="taxonomic scope" value="Bacteria"/>
</dbReference>
<dbReference type="Proteomes" id="UP000005561">
    <property type="component" value="Unassembled WGS sequence"/>
</dbReference>
<dbReference type="GO" id="GO:0008820">
    <property type="term" value="F:cobinamide phosphate guanylyltransferase activity"/>
    <property type="evidence" value="ECO:0007669"/>
    <property type="project" value="UniProtKB-EC"/>
</dbReference>
<evidence type="ECO:0000256" key="17">
    <source>
        <dbReference type="ARBA" id="ARBA00030571"/>
    </source>
</evidence>
<evidence type="ECO:0000256" key="16">
    <source>
        <dbReference type="ARBA" id="ARBA00029570"/>
    </source>
</evidence>
<feature type="active site" description="GMP-histidine intermediate" evidence="18">
    <location>
        <position position="54"/>
    </location>
</feature>
<keyword evidence="21" id="KW-1185">Reference proteome</keyword>
<dbReference type="EC" id="2.7.7.62" evidence="9"/>
<dbReference type="GO" id="GO:0005525">
    <property type="term" value="F:GTP binding"/>
    <property type="evidence" value="ECO:0007669"/>
    <property type="project" value="UniProtKB-KW"/>
</dbReference>
<comment type="similarity">
    <text evidence="7">Belongs to the CobU/CobP family.</text>
</comment>
<evidence type="ECO:0000256" key="2">
    <source>
        <dbReference type="ARBA" id="ARBA00000711"/>
    </source>
</evidence>
<dbReference type="PANTHER" id="PTHR34848:SF1">
    <property type="entry name" value="BIFUNCTIONAL ADENOSYLCOBALAMIN BIOSYNTHESIS PROTEIN COBU"/>
    <property type="match status" value="1"/>
</dbReference>
<evidence type="ECO:0000256" key="8">
    <source>
        <dbReference type="ARBA" id="ARBA00012016"/>
    </source>
</evidence>
<dbReference type="GO" id="GO:0009236">
    <property type="term" value="P:cobalamin biosynthetic process"/>
    <property type="evidence" value="ECO:0007669"/>
    <property type="project" value="UniProtKB-UniPathway"/>
</dbReference>
<name>C6LEQ0_9FIRM</name>
<evidence type="ECO:0000256" key="13">
    <source>
        <dbReference type="ARBA" id="ARBA00022777"/>
    </source>
</evidence>
<evidence type="ECO:0000256" key="9">
    <source>
        <dbReference type="ARBA" id="ARBA00012523"/>
    </source>
</evidence>
<keyword evidence="11 20" id="KW-0808">Transferase</keyword>
<comment type="catalytic activity">
    <reaction evidence="3">
        <text>adenosylcob(III)inamide + GTP = adenosylcob(III)inamide phosphate + GDP + H(+)</text>
        <dbReference type="Rhea" id="RHEA:15765"/>
        <dbReference type="ChEBI" id="CHEBI:2480"/>
        <dbReference type="ChEBI" id="CHEBI:15378"/>
        <dbReference type="ChEBI" id="CHEBI:37565"/>
        <dbReference type="ChEBI" id="CHEBI:58189"/>
        <dbReference type="ChEBI" id="CHEBI:58502"/>
        <dbReference type="EC" id="2.7.1.156"/>
    </reaction>
</comment>
<evidence type="ECO:0000256" key="19">
    <source>
        <dbReference type="PIRSR" id="PIRSR006135-2"/>
    </source>
</evidence>
<dbReference type="EC" id="2.7.1.156" evidence="8"/>
<dbReference type="PANTHER" id="PTHR34848">
    <property type="match status" value="1"/>
</dbReference>
<comment type="pathway">
    <text evidence="5">Cofactor biosynthesis; adenosylcobalamin biosynthesis; adenosylcobalamin from cob(II)yrinate a,c-diamide: step 6/7.</text>
</comment>
<keyword evidence="20" id="KW-0548">Nucleotidyltransferase</keyword>
<feature type="binding site" evidence="19">
    <location>
        <position position="86"/>
    </location>
    <ligand>
        <name>GTP</name>
        <dbReference type="ChEBI" id="CHEBI:37565"/>
    </ligand>
</feature>
<dbReference type="EMBL" id="ACCL02000008">
    <property type="protein sequence ID" value="EET61033.1"/>
    <property type="molecule type" value="Genomic_DNA"/>
</dbReference>
<keyword evidence="12 19" id="KW-0547">Nucleotide-binding</keyword>
<comment type="catalytic activity">
    <reaction evidence="1">
        <text>adenosylcob(III)inamide + ATP = adenosylcob(III)inamide phosphate + ADP + H(+)</text>
        <dbReference type="Rhea" id="RHEA:15769"/>
        <dbReference type="ChEBI" id="CHEBI:2480"/>
        <dbReference type="ChEBI" id="CHEBI:15378"/>
        <dbReference type="ChEBI" id="CHEBI:30616"/>
        <dbReference type="ChEBI" id="CHEBI:58502"/>
        <dbReference type="ChEBI" id="CHEBI:456216"/>
        <dbReference type="EC" id="2.7.1.156"/>
    </reaction>
</comment>
<dbReference type="PIRSF" id="PIRSF006135">
    <property type="entry name" value="CobU"/>
    <property type="match status" value="1"/>
</dbReference>
<evidence type="ECO:0000256" key="14">
    <source>
        <dbReference type="ARBA" id="ARBA00022840"/>
    </source>
</evidence>
<comment type="function">
    <text evidence="4">Catalyzes ATP-dependent phosphorylation of adenosylcobinamide and addition of GMP to adenosylcobinamide phosphate.</text>
</comment>
<gene>
    <name evidence="20" type="primary">cobU</name>
    <name evidence="20" type="ORF">BRYFOR_07101</name>
</gene>
<evidence type="ECO:0000256" key="6">
    <source>
        <dbReference type="ARBA" id="ARBA00005159"/>
    </source>
</evidence>
<dbReference type="InterPro" id="IPR003203">
    <property type="entry name" value="CobU/CobP"/>
</dbReference>
<evidence type="ECO:0000256" key="11">
    <source>
        <dbReference type="ARBA" id="ARBA00022679"/>
    </source>
</evidence>
<evidence type="ECO:0000313" key="20">
    <source>
        <dbReference type="EMBL" id="EET61033.1"/>
    </source>
</evidence>
<keyword evidence="10" id="KW-0169">Cobalamin biosynthesis</keyword>
<evidence type="ECO:0000256" key="1">
    <source>
        <dbReference type="ARBA" id="ARBA00000312"/>
    </source>
</evidence>
<dbReference type="AlphaFoldDB" id="C6LEQ0"/>
<dbReference type="STRING" id="168384.SAMN05660368_00292"/>
<protein>
    <recommendedName>
        <fullName evidence="16">Adenosylcobinamide kinase</fullName>
        <ecNumber evidence="8">2.7.1.156</ecNumber>
        <ecNumber evidence="9">2.7.7.62</ecNumber>
    </recommendedName>
    <alternativeName>
        <fullName evidence="17">Adenosylcobinamide-phosphate guanylyltransferase</fullName>
    </alternativeName>
</protein>
<evidence type="ECO:0000256" key="15">
    <source>
        <dbReference type="ARBA" id="ARBA00023134"/>
    </source>
</evidence>
<dbReference type="GO" id="GO:0043752">
    <property type="term" value="F:adenosylcobinamide kinase activity"/>
    <property type="evidence" value="ECO:0007669"/>
    <property type="project" value="UniProtKB-EC"/>
</dbReference>
<keyword evidence="14" id="KW-0067">ATP-binding</keyword>
<comment type="catalytic activity">
    <reaction evidence="2">
        <text>adenosylcob(III)inamide phosphate + GTP + H(+) = adenosylcob(III)inamide-GDP + diphosphate</text>
        <dbReference type="Rhea" id="RHEA:22712"/>
        <dbReference type="ChEBI" id="CHEBI:15378"/>
        <dbReference type="ChEBI" id="CHEBI:33019"/>
        <dbReference type="ChEBI" id="CHEBI:37565"/>
        <dbReference type="ChEBI" id="CHEBI:58502"/>
        <dbReference type="ChEBI" id="CHEBI:60487"/>
        <dbReference type="EC" id="2.7.7.62"/>
    </reaction>
</comment>
<proteinExistence type="inferred from homology"/>
<dbReference type="SUPFAM" id="SSF52540">
    <property type="entry name" value="P-loop containing nucleoside triphosphate hydrolases"/>
    <property type="match status" value="1"/>
</dbReference>
<feature type="binding site" evidence="19">
    <location>
        <position position="67"/>
    </location>
    <ligand>
        <name>GTP</name>
        <dbReference type="ChEBI" id="CHEBI:37565"/>
    </ligand>
</feature>
<evidence type="ECO:0000256" key="7">
    <source>
        <dbReference type="ARBA" id="ARBA00007490"/>
    </source>
</evidence>
<dbReference type="InterPro" id="IPR027417">
    <property type="entry name" value="P-loop_NTPase"/>
</dbReference>
<comment type="pathway">
    <text evidence="6">Cofactor biosynthesis; adenosylcobalamin biosynthesis; adenosylcobalamin from cob(II)yrinate a,c-diamide: step 5/7.</text>
</comment>
<dbReference type="GO" id="GO:0005524">
    <property type="term" value="F:ATP binding"/>
    <property type="evidence" value="ECO:0007669"/>
    <property type="project" value="UniProtKB-KW"/>
</dbReference>
<evidence type="ECO:0000256" key="18">
    <source>
        <dbReference type="PIRSR" id="PIRSR006135-1"/>
    </source>
</evidence>
<feature type="binding site" evidence="19">
    <location>
        <begin position="55"/>
        <end position="58"/>
    </location>
    <ligand>
        <name>GTP</name>
        <dbReference type="ChEBI" id="CHEBI:37565"/>
    </ligand>
</feature>
<dbReference type="Gene3D" id="3.40.50.300">
    <property type="entry name" value="P-loop containing nucleotide triphosphate hydrolases"/>
    <property type="match status" value="1"/>
</dbReference>
<accession>C6LEQ0</accession>
<sequence length="183" mass="20356">MGDEKMFMVVTGGSGSGKSAWAEQQVLKLGEQKRYYIATMQCADEESRRRIERHRRMRAGKHFQTLECPADLERLFLEPGSTALLECMSNLTANEFFDGKKHTPQETAAKIMTGVEKLKGQCANLIVVTNEVFSDGAVFDEWTTQYLECLGSINCAMARMADCVAEVVYGIPVILKQSGDGEK</sequence>
<dbReference type="Pfam" id="PF02283">
    <property type="entry name" value="CobU"/>
    <property type="match status" value="1"/>
</dbReference>
<organism evidence="20 21">
    <name type="scientific">Marvinbryantia formatexigens DSM 14469</name>
    <dbReference type="NCBI Taxonomy" id="478749"/>
    <lineage>
        <taxon>Bacteria</taxon>
        <taxon>Bacillati</taxon>
        <taxon>Bacillota</taxon>
        <taxon>Clostridia</taxon>
        <taxon>Lachnospirales</taxon>
        <taxon>Lachnospiraceae</taxon>
        <taxon>Marvinbryantia</taxon>
    </lineage>
</organism>
<feature type="binding site" evidence="19">
    <location>
        <begin position="12"/>
        <end position="19"/>
    </location>
    <ligand>
        <name>GTP</name>
        <dbReference type="ChEBI" id="CHEBI:37565"/>
    </ligand>
</feature>
<evidence type="ECO:0000256" key="5">
    <source>
        <dbReference type="ARBA" id="ARBA00004692"/>
    </source>
</evidence>
<dbReference type="UniPathway" id="UPA00148">
    <property type="reaction ID" value="UER00236"/>
</dbReference>
<evidence type="ECO:0000256" key="12">
    <source>
        <dbReference type="ARBA" id="ARBA00022741"/>
    </source>
</evidence>
<evidence type="ECO:0000313" key="21">
    <source>
        <dbReference type="Proteomes" id="UP000005561"/>
    </source>
</evidence>
<evidence type="ECO:0000256" key="10">
    <source>
        <dbReference type="ARBA" id="ARBA00022573"/>
    </source>
</evidence>
<evidence type="ECO:0000256" key="3">
    <source>
        <dbReference type="ARBA" id="ARBA00001522"/>
    </source>
</evidence>
<evidence type="ECO:0000256" key="4">
    <source>
        <dbReference type="ARBA" id="ARBA00003889"/>
    </source>
</evidence>
<keyword evidence="15 19" id="KW-0342">GTP-binding</keyword>
<comment type="caution">
    <text evidence="20">The sequence shown here is derived from an EMBL/GenBank/DDBJ whole genome shotgun (WGS) entry which is preliminary data.</text>
</comment>
<reference evidence="20" key="1">
    <citation type="submission" date="2009-07" db="EMBL/GenBank/DDBJ databases">
        <authorList>
            <person name="Weinstock G."/>
            <person name="Sodergren E."/>
            <person name="Clifton S."/>
            <person name="Fulton L."/>
            <person name="Fulton B."/>
            <person name="Courtney L."/>
            <person name="Fronick C."/>
            <person name="Harrison M."/>
            <person name="Strong C."/>
            <person name="Farmer C."/>
            <person name="Delahaunty K."/>
            <person name="Markovic C."/>
            <person name="Hall O."/>
            <person name="Minx P."/>
            <person name="Tomlinson C."/>
            <person name="Mitreva M."/>
            <person name="Nelson J."/>
            <person name="Hou S."/>
            <person name="Wollam A."/>
            <person name="Pepin K.H."/>
            <person name="Johnson M."/>
            <person name="Bhonagiri V."/>
            <person name="Nash W.E."/>
            <person name="Warren W."/>
            <person name="Chinwalla A."/>
            <person name="Mardis E.R."/>
            <person name="Wilson R.K."/>
        </authorList>
    </citation>
    <scope>NUCLEOTIDE SEQUENCE [LARGE SCALE GENOMIC DNA]</scope>
    <source>
        <strain evidence="20">DSM 14469</strain>
    </source>
</reference>
<keyword evidence="13 20" id="KW-0418">Kinase</keyword>